<proteinExistence type="inferred from homology"/>
<keyword evidence="10" id="KW-1185">Reference proteome</keyword>
<dbReference type="Pfam" id="PF01895">
    <property type="entry name" value="PhoU"/>
    <property type="match status" value="2"/>
</dbReference>
<accession>A0A7I7PHA2</accession>
<comment type="subcellular location">
    <subcellularLocation>
        <location evidence="1">Cytoplasm</location>
    </subcellularLocation>
</comment>
<dbReference type="PANTHER" id="PTHR42930:SF3">
    <property type="entry name" value="PHOSPHATE-SPECIFIC TRANSPORT SYSTEM ACCESSORY PROTEIN PHOU"/>
    <property type="match status" value="1"/>
</dbReference>
<keyword evidence="5" id="KW-0963">Cytoplasm</keyword>
<keyword evidence="4" id="KW-0813">Transport</keyword>
<keyword evidence="6" id="KW-0592">Phosphate transport</keyword>
<dbReference type="InterPro" id="IPR038078">
    <property type="entry name" value="PhoU-like_sf"/>
</dbReference>
<evidence type="ECO:0000256" key="4">
    <source>
        <dbReference type="ARBA" id="ARBA00022448"/>
    </source>
</evidence>
<dbReference type="GO" id="GO:0006817">
    <property type="term" value="P:phosphate ion transport"/>
    <property type="evidence" value="ECO:0007669"/>
    <property type="project" value="UniProtKB-KW"/>
</dbReference>
<dbReference type="InterPro" id="IPR028366">
    <property type="entry name" value="PhoU"/>
</dbReference>
<evidence type="ECO:0000256" key="3">
    <source>
        <dbReference type="ARBA" id="ARBA00011738"/>
    </source>
</evidence>
<dbReference type="AlphaFoldDB" id="A0A7I7PHA2"/>
<feature type="domain" description="PhoU" evidence="7">
    <location>
        <begin position="17"/>
        <end position="103"/>
    </location>
</feature>
<dbReference type="GO" id="GO:0030643">
    <property type="term" value="P:intracellular phosphate ion homeostasis"/>
    <property type="evidence" value="ECO:0007669"/>
    <property type="project" value="InterPro"/>
</dbReference>
<dbReference type="GO" id="GO:0005737">
    <property type="term" value="C:cytoplasm"/>
    <property type="evidence" value="ECO:0007669"/>
    <property type="project" value="UniProtKB-SubCell"/>
</dbReference>
<evidence type="ECO:0000256" key="2">
    <source>
        <dbReference type="ARBA" id="ARBA00008107"/>
    </source>
</evidence>
<dbReference type="SUPFAM" id="SSF109755">
    <property type="entry name" value="PhoU-like"/>
    <property type="match status" value="1"/>
</dbReference>
<evidence type="ECO:0000313" key="9">
    <source>
        <dbReference type="EMBL" id="ORB14145.1"/>
    </source>
</evidence>
<feature type="domain" description="PhoU" evidence="7">
    <location>
        <begin position="123"/>
        <end position="203"/>
    </location>
</feature>
<dbReference type="FunFam" id="1.20.58.220:FF:000004">
    <property type="entry name" value="Phosphate-specific transport system accessory protein PhoU"/>
    <property type="match status" value="1"/>
</dbReference>
<gene>
    <name evidence="9" type="ORF">BST37_12040</name>
    <name evidence="8" type="ORF">MNVI_32230</name>
</gene>
<evidence type="ECO:0000256" key="5">
    <source>
        <dbReference type="ARBA" id="ARBA00022490"/>
    </source>
</evidence>
<dbReference type="OrthoDB" id="9814256at2"/>
<evidence type="ECO:0000313" key="11">
    <source>
        <dbReference type="Proteomes" id="UP000466894"/>
    </source>
</evidence>
<evidence type="ECO:0000313" key="10">
    <source>
        <dbReference type="Proteomes" id="UP000192374"/>
    </source>
</evidence>
<organism evidence="8 11">
    <name type="scientific">Mycobacterium noviomagense</name>
    <dbReference type="NCBI Taxonomy" id="459858"/>
    <lineage>
        <taxon>Bacteria</taxon>
        <taxon>Bacillati</taxon>
        <taxon>Actinomycetota</taxon>
        <taxon>Actinomycetes</taxon>
        <taxon>Mycobacteriales</taxon>
        <taxon>Mycobacteriaceae</taxon>
        <taxon>Mycobacterium</taxon>
    </lineage>
</organism>
<dbReference type="InterPro" id="IPR026022">
    <property type="entry name" value="PhoU_dom"/>
</dbReference>
<sequence>MESAVGYELAALRCQFAEMCAMAAEAMNHATHALLLADIDVAEAVIAERDDIAAMSASAEETTFRLLAWQRPLAGELRMMANAIRIAADAERMGELALQVAEIARRHYPRPAVPAEVSGRVAELSAMAVQLACAAQEVLLSREPRLAADLRRDDGAVHRLYRQLLALLIDPNWRYGVARGVDVALVSLLYERFADYAVHLAERYTFQTNGYRLPVRSRKVAPLTNRHR</sequence>
<dbReference type="Proteomes" id="UP000192374">
    <property type="component" value="Unassembled WGS sequence"/>
</dbReference>
<dbReference type="Gene3D" id="1.20.58.220">
    <property type="entry name" value="Phosphate transport system protein phou homolog 2, domain 2"/>
    <property type="match status" value="1"/>
</dbReference>
<reference evidence="9 10" key="1">
    <citation type="submission" date="2017-02" db="EMBL/GenBank/DDBJ databases">
        <title>The new phylogeny of genus Mycobacterium.</title>
        <authorList>
            <person name="Tortoli E."/>
            <person name="Trovato A."/>
            <person name="Cirillo D.M."/>
        </authorList>
    </citation>
    <scope>NUCLEOTIDE SEQUENCE [LARGE SCALE GENOMIC DNA]</scope>
    <source>
        <strain evidence="9 10">DSM 45145</strain>
    </source>
</reference>
<dbReference type="GO" id="GO:0045936">
    <property type="term" value="P:negative regulation of phosphate metabolic process"/>
    <property type="evidence" value="ECO:0007669"/>
    <property type="project" value="InterPro"/>
</dbReference>
<protein>
    <submittedName>
        <fullName evidence="8">Phosphate transport system regulatory protein PhoU</fullName>
    </submittedName>
</protein>
<dbReference type="Proteomes" id="UP000466894">
    <property type="component" value="Chromosome"/>
</dbReference>
<dbReference type="PANTHER" id="PTHR42930">
    <property type="entry name" value="PHOSPHATE-SPECIFIC TRANSPORT SYSTEM ACCESSORY PROTEIN PHOU"/>
    <property type="match status" value="1"/>
</dbReference>
<evidence type="ECO:0000256" key="6">
    <source>
        <dbReference type="ARBA" id="ARBA00022592"/>
    </source>
</evidence>
<evidence type="ECO:0000313" key="8">
    <source>
        <dbReference type="EMBL" id="BBY07905.1"/>
    </source>
</evidence>
<dbReference type="EMBL" id="MVIC01000019">
    <property type="protein sequence ID" value="ORB14145.1"/>
    <property type="molecule type" value="Genomic_DNA"/>
</dbReference>
<dbReference type="RefSeq" id="WP_083087961.1">
    <property type="nucleotide sequence ID" value="NZ_AP022583.1"/>
</dbReference>
<dbReference type="KEGG" id="mnv:MNVI_32230"/>
<comment type="similarity">
    <text evidence="2">Belongs to the PhoU family.</text>
</comment>
<reference evidence="8 11" key="2">
    <citation type="journal article" date="2019" name="Emerg. Microbes Infect.">
        <title>Comprehensive subspecies identification of 175 nontuberculous mycobacteria species based on 7547 genomic profiles.</title>
        <authorList>
            <person name="Matsumoto Y."/>
            <person name="Kinjo T."/>
            <person name="Motooka D."/>
            <person name="Nabeya D."/>
            <person name="Jung N."/>
            <person name="Uechi K."/>
            <person name="Horii T."/>
            <person name="Iida T."/>
            <person name="Fujita J."/>
            <person name="Nakamura S."/>
        </authorList>
    </citation>
    <scope>NUCLEOTIDE SEQUENCE [LARGE SCALE GENOMIC DNA]</scope>
    <source>
        <strain evidence="8 11">JCM 16367</strain>
    </source>
</reference>
<name>A0A7I7PHA2_9MYCO</name>
<evidence type="ECO:0000259" key="7">
    <source>
        <dbReference type="Pfam" id="PF01895"/>
    </source>
</evidence>
<reference evidence="8" key="3">
    <citation type="submission" date="2020-02" db="EMBL/GenBank/DDBJ databases">
        <authorList>
            <person name="Matsumoto Y."/>
            <person name="Motooka D."/>
            <person name="Nakamura S."/>
        </authorList>
    </citation>
    <scope>NUCLEOTIDE SEQUENCE</scope>
    <source>
        <strain evidence="8">JCM 16367</strain>
    </source>
</reference>
<dbReference type="EMBL" id="AP022583">
    <property type="protein sequence ID" value="BBY07905.1"/>
    <property type="molecule type" value="Genomic_DNA"/>
</dbReference>
<evidence type="ECO:0000256" key="1">
    <source>
        <dbReference type="ARBA" id="ARBA00004496"/>
    </source>
</evidence>
<comment type="subunit">
    <text evidence="3">Homodimer.</text>
</comment>